<dbReference type="Pfam" id="PF00034">
    <property type="entry name" value="Cytochrom_C"/>
    <property type="match status" value="1"/>
</dbReference>
<dbReference type="Proteomes" id="UP000199286">
    <property type="component" value="Unassembled WGS sequence"/>
</dbReference>
<comment type="similarity">
    <text evidence="2">Belongs to the cytochrome c oxidase subunit 2 family.</text>
</comment>
<dbReference type="InterPro" id="IPR008972">
    <property type="entry name" value="Cupredoxin"/>
</dbReference>
<dbReference type="PRINTS" id="PR01166">
    <property type="entry name" value="CYCOXIDASEII"/>
</dbReference>
<keyword evidence="17" id="KW-1185">Reference proteome</keyword>
<feature type="transmembrane region" description="Helical" evidence="12">
    <location>
        <begin position="45"/>
        <end position="65"/>
    </location>
</feature>
<dbReference type="GO" id="GO:0016020">
    <property type="term" value="C:membrane"/>
    <property type="evidence" value="ECO:0007669"/>
    <property type="project" value="UniProtKB-SubCell"/>
</dbReference>
<dbReference type="InterPro" id="IPR036909">
    <property type="entry name" value="Cyt_c-like_dom_sf"/>
</dbReference>
<dbReference type="SUPFAM" id="SSF46626">
    <property type="entry name" value="Cytochrome c"/>
    <property type="match status" value="1"/>
</dbReference>
<keyword evidence="5 11" id="KW-0479">Metal-binding</keyword>
<name>A0A1H3NV09_9RHOB</name>
<evidence type="ECO:0000259" key="14">
    <source>
        <dbReference type="PROSITE" id="PS50857"/>
    </source>
</evidence>
<keyword evidence="4 11" id="KW-0349">Heme</keyword>
<evidence type="ECO:0000256" key="11">
    <source>
        <dbReference type="PROSITE-ProRule" id="PRU00433"/>
    </source>
</evidence>
<keyword evidence="7 11" id="KW-0408">Iron</keyword>
<dbReference type="PROSITE" id="PS50857">
    <property type="entry name" value="COX2_CUA"/>
    <property type="match status" value="1"/>
</dbReference>
<sequence length="339" mass="36030">MILPPKVLLPRLRVVAALLVSAMAAACSGEYSTLDPAGLEADRVAILFWVMLAGAVAIWIFVIVLCRSVVVRVPGENAERQARRLILWGGAVFPGVVVTVLVVFGVGMMPDLRRPADGPTIAVSGERFWWRIAYDVEGGPGVVRNLPAGGVSSANEIWLPVGRRTEILLSSPDVIHSFWIPAIAGKMDAIPGRVTRLVVEPTRTGVFAGACAEYCGDTHAQMRLRAVVVPEEEYAAHVAAQAEPAAVTEGKGPELFLRSGCGACHTVRGTPADGRVGPDLTHVGGRSTLAAAILPMSVETLADFIRSPAHLKPGVEMPAFGMLPEEEIEIIAEWLGSLE</sequence>
<dbReference type="GO" id="GO:0020037">
    <property type="term" value="F:heme binding"/>
    <property type="evidence" value="ECO:0007669"/>
    <property type="project" value="InterPro"/>
</dbReference>
<dbReference type="SUPFAM" id="SSF49503">
    <property type="entry name" value="Cupredoxins"/>
    <property type="match status" value="1"/>
</dbReference>
<dbReference type="Pfam" id="PF00116">
    <property type="entry name" value="COX2"/>
    <property type="match status" value="1"/>
</dbReference>
<dbReference type="OrthoDB" id="9781261at2"/>
<evidence type="ECO:0000256" key="3">
    <source>
        <dbReference type="ARBA" id="ARBA00022448"/>
    </source>
</evidence>
<evidence type="ECO:0000256" key="8">
    <source>
        <dbReference type="ARBA" id="ARBA00023008"/>
    </source>
</evidence>
<keyword evidence="12" id="KW-0812">Transmembrane</keyword>
<evidence type="ECO:0000256" key="2">
    <source>
        <dbReference type="ARBA" id="ARBA00007866"/>
    </source>
</evidence>
<keyword evidence="13" id="KW-0732">Signal</keyword>
<evidence type="ECO:0000256" key="7">
    <source>
        <dbReference type="ARBA" id="ARBA00023004"/>
    </source>
</evidence>
<dbReference type="Gene3D" id="2.60.40.420">
    <property type="entry name" value="Cupredoxins - blue copper proteins"/>
    <property type="match status" value="1"/>
</dbReference>
<dbReference type="EMBL" id="FNPF01000033">
    <property type="protein sequence ID" value="SDY92786.1"/>
    <property type="molecule type" value="Genomic_DNA"/>
</dbReference>
<dbReference type="InterPro" id="IPR045187">
    <property type="entry name" value="CcO_II"/>
</dbReference>
<dbReference type="InterPro" id="IPR009056">
    <property type="entry name" value="Cyt_c-like_dom"/>
</dbReference>
<keyword evidence="3" id="KW-0813">Transport</keyword>
<evidence type="ECO:0000256" key="13">
    <source>
        <dbReference type="SAM" id="SignalP"/>
    </source>
</evidence>
<accession>A0A1H3NV09</accession>
<evidence type="ECO:0000256" key="12">
    <source>
        <dbReference type="SAM" id="Phobius"/>
    </source>
</evidence>
<evidence type="ECO:0000313" key="16">
    <source>
        <dbReference type="EMBL" id="SDY92786.1"/>
    </source>
</evidence>
<dbReference type="PANTHER" id="PTHR22888:SF9">
    <property type="entry name" value="CYTOCHROME C OXIDASE SUBUNIT 2"/>
    <property type="match status" value="1"/>
</dbReference>
<dbReference type="PANTHER" id="PTHR22888">
    <property type="entry name" value="CYTOCHROME C OXIDASE, SUBUNIT II"/>
    <property type="match status" value="1"/>
</dbReference>
<evidence type="ECO:0000256" key="5">
    <source>
        <dbReference type="ARBA" id="ARBA00022723"/>
    </source>
</evidence>
<dbReference type="InterPro" id="IPR001505">
    <property type="entry name" value="Copper_CuA"/>
</dbReference>
<dbReference type="STRING" id="321339.SAMN05444340_1336"/>
<feature type="signal peptide" evidence="13">
    <location>
        <begin position="1"/>
        <end position="26"/>
    </location>
</feature>
<evidence type="ECO:0000256" key="4">
    <source>
        <dbReference type="ARBA" id="ARBA00022617"/>
    </source>
</evidence>
<evidence type="ECO:0000313" key="17">
    <source>
        <dbReference type="Proteomes" id="UP000199286"/>
    </source>
</evidence>
<dbReference type="GO" id="GO:0004129">
    <property type="term" value="F:cytochrome-c oxidase activity"/>
    <property type="evidence" value="ECO:0007669"/>
    <property type="project" value="UniProtKB-EC"/>
</dbReference>
<gene>
    <name evidence="16" type="ORF">SAMN05444340_1336</name>
</gene>
<dbReference type="GO" id="GO:0042773">
    <property type="term" value="P:ATP synthesis coupled electron transport"/>
    <property type="evidence" value="ECO:0007669"/>
    <property type="project" value="TreeGrafter"/>
</dbReference>
<evidence type="ECO:0000256" key="9">
    <source>
        <dbReference type="ARBA" id="ARBA00023136"/>
    </source>
</evidence>
<dbReference type="InterPro" id="IPR002429">
    <property type="entry name" value="CcO_II-like_C"/>
</dbReference>
<organism evidence="16 17">
    <name type="scientific">Citreimonas salinaria</name>
    <dbReference type="NCBI Taxonomy" id="321339"/>
    <lineage>
        <taxon>Bacteria</taxon>
        <taxon>Pseudomonadati</taxon>
        <taxon>Pseudomonadota</taxon>
        <taxon>Alphaproteobacteria</taxon>
        <taxon>Rhodobacterales</taxon>
        <taxon>Roseobacteraceae</taxon>
        <taxon>Citreimonas</taxon>
    </lineage>
</organism>
<evidence type="ECO:0000259" key="15">
    <source>
        <dbReference type="PROSITE" id="PS51007"/>
    </source>
</evidence>
<feature type="domain" description="Cytochrome c" evidence="15">
    <location>
        <begin position="247"/>
        <end position="339"/>
    </location>
</feature>
<evidence type="ECO:0000256" key="10">
    <source>
        <dbReference type="ARBA" id="ARBA00047816"/>
    </source>
</evidence>
<dbReference type="GO" id="GO:0005507">
    <property type="term" value="F:copper ion binding"/>
    <property type="evidence" value="ECO:0007669"/>
    <property type="project" value="InterPro"/>
</dbReference>
<dbReference type="PROSITE" id="PS00078">
    <property type="entry name" value="COX2"/>
    <property type="match status" value="1"/>
</dbReference>
<keyword evidence="12" id="KW-1133">Transmembrane helix</keyword>
<evidence type="ECO:0000256" key="1">
    <source>
        <dbReference type="ARBA" id="ARBA00004370"/>
    </source>
</evidence>
<keyword evidence="6" id="KW-0249">Electron transport</keyword>
<proteinExistence type="inferred from homology"/>
<feature type="transmembrane region" description="Helical" evidence="12">
    <location>
        <begin position="85"/>
        <end position="109"/>
    </location>
</feature>
<comment type="catalytic activity">
    <reaction evidence="10">
        <text>4 Fe(II)-[cytochrome c] + O2 + 8 H(+)(in) = 4 Fe(III)-[cytochrome c] + 2 H2O + 4 H(+)(out)</text>
        <dbReference type="Rhea" id="RHEA:11436"/>
        <dbReference type="Rhea" id="RHEA-COMP:10350"/>
        <dbReference type="Rhea" id="RHEA-COMP:14399"/>
        <dbReference type="ChEBI" id="CHEBI:15377"/>
        <dbReference type="ChEBI" id="CHEBI:15378"/>
        <dbReference type="ChEBI" id="CHEBI:15379"/>
        <dbReference type="ChEBI" id="CHEBI:29033"/>
        <dbReference type="ChEBI" id="CHEBI:29034"/>
        <dbReference type="EC" id="7.1.1.9"/>
    </reaction>
</comment>
<dbReference type="PROSITE" id="PS51257">
    <property type="entry name" value="PROKAR_LIPOPROTEIN"/>
    <property type="match status" value="1"/>
</dbReference>
<evidence type="ECO:0000256" key="6">
    <source>
        <dbReference type="ARBA" id="ARBA00022982"/>
    </source>
</evidence>
<feature type="domain" description="Cytochrome oxidase subunit II copper A binding" evidence="14">
    <location>
        <begin position="116"/>
        <end position="240"/>
    </location>
</feature>
<dbReference type="PROSITE" id="PS51007">
    <property type="entry name" value="CYTC"/>
    <property type="match status" value="1"/>
</dbReference>
<comment type="subcellular location">
    <subcellularLocation>
        <location evidence="1">Membrane</location>
    </subcellularLocation>
</comment>
<dbReference type="RefSeq" id="WP_089886367.1">
    <property type="nucleotide sequence ID" value="NZ_FNPF01000033.1"/>
</dbReference>
<reference evidence="16 17" key="1">
    <citation type="submission" date="2016-10" db="EMBL/GenBank/DDBJ databases">
        <authorList>
            <person name="de Groot N.N."/>
        </authorList>
    </citation>
    <scope>NUCLEOTIDE SEQUENCE [LARGE SCALE GENOMIC DNA]</scope>
    <source>
        <strain evidence="16 17">DSM 26880</strain>
    </source>
</reference>
<keyword evidence="9 12" id="KW-0472">Membrane</keyword>
<protein>
    <submittedName>
        <fullName evidence="16">Cytochrome c oxidase subunit 2</fullName>
    </submittedName>
</protein>
<feature type="chain" id="PRO_5011661983" evidence="13">
    <location>
        <begin position="27"/>
        <end position="339"/>
    </location>
</feature>
<dbReference type="AlphaFoldDB" id="A0A1H3NV09"/>
<keyword evidence="8" id="KW-0186">Copper</keyword>